<dbReference type="KEGG" id="nga:Ngar_c12340"/>
<dbReference type="GO" id="GO:0046872">
    <property type="term" value="F:metal ion binding"/>
    <property type="evidence" value="ECO:0007669"/>
    <property type="project" value="UniProtKB-KW"/>
</dbReference>
<dbReference type="InterPro" id="IPR034405">
    <property type="entry name" value="F420"/>
</dbReference>
<dbReference type="CDD" id="cd01335">
    <property type="entry name" value="Radical_SAM"/>
    <property type="match status" value="1"/>
</dbReference>
<name>K0IMT3_NITGG</name>
<dbReference type="UniPathway" id="UPA00072"/>
<dbReference type="PANTHER" id="PTHR43076:SF15">
    <property type="entry name" value="7,8-DIDEMETHYL-8-HYDROXY-5-DEAZARIBOFLAVIN SYNTHASE"/>
    <property type="match status" value="1"/>
</dbReference>
<dbReference type="Pfam" id="PF04055">
    <property type="entry name" value="Radical_SAM"/>
    <property type="match status" value="1"/>
</dbReference>
<evidence type="ECO:0000313" key="12">
    <source>
        <dbReference type="EMBL" id="AFU58174.1"/>
    </source>
</evidence>
<dbReference type="HAMAP" id="MF_01611">
    <property type="entry name" value="FO_synth_sub1"/>
    <property type="match status" value="1"/>
</dbReference>
<dbReference type="InterPro" id="IPR007197">
    <property type="entry name" value="rSAM"/>
</dbReference>
<dbReference type="GeneID" id="13797493"/>
<gene>
    <name evidence="12" type="primary">cofG</name>
    <name evidence="12" type="ordered locus">Ngar_c12340</name>
</gene>
<dbReference type="InterPro" id="IPR019939">
    <property type="entry name" value="CofG_family"/>
</dbReference>
<organism evidence="12 13">
    <name type="scientific">Nitrososphaera gargensis (strain Ga9.2)</name>
    <dbReference type="NCBI Taxonomy" id="1237085"/>
    <lineage>
        <taxon>Archaea</taxon>
        <taxon>Nitrososphaerota</taxon>
        <taxon>Nitrososphaeria</taxon>
        <taxon>Nitrososphaerales</taxon>
        <taxon>Nitrososphaeraceae</taxon>
        <taxon>Nitrososphaera</taxon>
    </lineage>
</organism>
<evidence type="ECO:0000256" key="1">
    <source>
        <dbReference type="ARBA" id="ARBA00001966"/>
    </source>
</evidence>
<evidence type="ECO:0000256" key="8">
    <source>
        <dbReference type="ARBA" id="ARBA00023014"/>
    </source>
</evidence>
<evidence type="ECO:0000259" key="11">
    <source>
        <dbReference type="PROSITE" id="PS51918"/>
    </source>
</evidence>
<dbReference type="InParanoid" id="K0IMT3"/>
<keyword evidence="4" id="KW-0004">4Fe-4S</keyword>
<dbReference type="NCBIfam" id="TIGR03550">
    <property type="entry name" value="F420_cofG"/>
    <property type="match status" value="1"/>
</dbReference>
<evidence type="ECO:0000256" key="5">
    <source>
        <dbReference type="ARBA" id="ARBA00022691"/>
    </source>
</evidence>
<evidence type="ECO:0000256" key="4">
    <source>
        <dbReference type="ARBA" id="ARBA00022485"/>
    </source>
</evidence>
<keyword evidence="8" id="KW-0411">Iron-sulfur</keyword>
<dbReference type="SUPFAM" id="SSF102114">
    <property type="entry name" value="Radical SAM enzymes"/>
    <property type="match status" value="1"/>
</dbReference>
<dbReference type="Proteomes" id="UP000008037">
    <property type="component" value="Chromosome"/>
</dbReference>
<evidence type="ECO:0000256" key="2">
    <source>
        <dbReference type="ARBA" id="ARBA00004712"/>
    </source>
</evidence>
<dbReference type="PROSITE" id="PS51918">
    <property type="entry name" value="RADICAL_SAM"/>
    <property type="match status" value="1"/>
</dbReference>
<dbReference type="GO" id="GO:0051539">
    <property type="term" value="F:4 iron, 4 sulfur cluster binding"/>
    <property type="evidence" value="ECO:0007669"/>
    <property type="project" value="UniProtKB-KW"/>
</dbReference>
<protein>
    <recommendedName>
        <fullName evidence="3">7,8-didemethyl-8-hydroxy-5-deazariboflavin synthase</fullName>
        <ecNumber evidence="3">4.3.1.32</ecNumber>
    </recommendedName>
</protein>
<dbReference type="GO" id="GO:0044689">
    <property type="term" value="F:7,8-didemethyl-8-hydroxy-5-deazariboflavin synthase activity"/>
    <property type="evidence" value="ECO:0007669"/>
    <property type="project" value="UniProtKB-EC"/>
</dbReference>
<dbReference type="PATRIC" id="fig|1237085.11.peg.1184"/>
<feature type="domain" description="Radical SAM core" evidence="11">
    <location>
        <begin position="52"/>
        <end position="296"/>
    </location>
</feature>
<proteinExistence type="inferred from homology"/>
<dbReference type="SMART" id="SM00729">
    <property type="entry name" value="Elp3"/>
    <property type="match status" value="1"/>
</dbReference>
<dbReference type="NCBIfam" id="NF004884">
    <property type="entry name" value="PRK06245.1"/>
    <property type="match status" value="1"/>
</dbReference>
<dbReference type="HOGENOM" id="CLU_054174_0_0_2"/>
<evidence type="ECO:0000256" key="6">
    <source>
        <dbReference type="ARBA" id="ARBA00022723"/>
    </source>
</evidence>
<dbReference type="Gene3D" id="3.20.20.70">
    <property type="entry name" value="Aldolase class I"/>
    <property type="match status" value="1"/>
</dbReference>
<evidence type="ECO:0000256" key="7">
    <source>
        <dbReference type="ARBA" id="ARBA00023004"/>
    </source>
</evidence>
<dbReference type="GO" id="GO:0016765">
    <property type="term" value="F:transferase activity, transferring alkyl or aryl (other than methyl) groups"/>
    <property type="evidence" value="ECO:0007669"/>
    <property type="project" value="InterPro"/>
</dbReference>
<evidence type="ECO:0000256" key="10">
    <source>
        <dbReference type="ARBA" id="ARBA00048974"/>
    </source>
</evidence>
<keyword evidence="6" id="KW-0479">Metal-binding</keyword>
<dbReference type="RefSeq" id="WP_015018711.1">
    <property type="nucleotide sequence ID" value="NC_018719.1"/>
</dbReference>
<dbReference type="STRING" id="1237085.Ngar_c12340"/>
<evidence type="ECO:0000256" key="3">
    <source>
        <dbReference type="ARBA" id="ARBA00012126"/>
    </source>
</evidence>
<dbReference type="InterPro" id="IPR006638">
    <property type="entry name" value="Elp3/MiaA/NifB-like_rSAM"/>
</dbReference>
<accession>K0IMT3</accession>
<dbReference type="EMBL" id="CP002408">
    <property type="protein sequence ID" value="AFU58174.1"/>
    <property type="molecule type" value="Genomic_DNA"/>
</dbReference>
<dbReference type="InterPro" id="IPR013785">
    <property type="entry name" value="Aldolase_TIM"/>
</dbReference>
<evidence type="ECO:0000256" key="9">
    <source>
        <dbReference type="ARBA" id="ARBA00023239"/>
    </source>
</evidence>
<keyword evidence="5" id="KW-0949">S-adenosyl-L-methionine</keyword>
<keyword evidence="9" id="KW-0456">Lyase</keyword>
<evidence type="ECO:0000313" key="13">
    <source>
        <dbReference type="Proteomes" id="UP000008037"/>
    </source>
</evidence>
<dbReference type="SFLD" id="SFLDS00029">
    <property type="entry name" value="Radical_SAM"/>
    <property type="match status" value="1"/>
</dbReference>
<comment type="cofactor">
    <cofactor evidence="1">
        <name>[4Fe-4S] cluster</name>
        <dbReference type="ChEBI" id="CHEBI:49883"/>
    </cofactor>
</comment>
<comment type="catalytic activity">
    <reaction evidence="10">
        <text>5-amino-5-(4-hydroxybenzyl)-6-(D-ribitylimino)-5,6-dihydrouracil + S-adenosyl-L-methionine = 7,8-didemethyl-8-hydroxy-5-deazariboflavin + 5'-deoxyadenosine + L-methionine + NH4(+) + H(+)</text>
        <dbReference type="Rhea" id="RHEA:55204"/>
        <dbReference type="ChEBI" id="CHEBI:15378"/>
        <dbReference type="ChEBI" id="CHEBI:17319"/>
        <dbReference type="ChEBI" id="CHEBI:28938"/>
        <dbReference type="ChEBI" id="CHEBI:57844"/>
        <dbReference type="ChEBI" id="CHEBI:59789"/>
        <dbReference type="ChEBI" id="CHEBI:59904"/>
        <dbReference type="ChEBI" id="CHEBI:85936"/>
        <dbReference type="EC" id="4.3.1.32"/>
    </reaction>
</comment>
<comment type="pathway">
    <text evidence="2">Cofactor biosynthesis; coenzyme F0 biosynthesis.</text>
</comment>
<dbReference type="SFLD" id="SFLDG01064">
    <property type="entry name" value="F420__menaquinone_cofactor_bio"/>
    <property type="match status" value="1"/>
</dbReference>
<keyword evidence="7" id="KW-0408">Iron</keyword>
<keyword evidence="13" id="KW-1185">Reference proteome</keyword>
<reference evidence="12 13" key="1">
    <citation type="journal article" date="2012" name="Environ. Microbiol.">
        <title>The genome of the ammonia-oxidizing Candidatus Nitrososphaera gargensis: insights into metabolic versatility and environmental adaptations.</title>
        <authorList>
            <person name="Spang A."/>
            <person name="Poehlein A."/>
            <person name="Offre P."/>
            <person name="Zumbragel S."/>
            <person name="Haider S."/>
            <person name="Rychlik N."/>
            <person name="Nowka B."/>
            <person name="Schmeisser C."/>
            <person name="Lebedeva E.V."/>
            <person name="Rattei T."/>
            <person name="Bohm C."/>
            <person name="Schmid M."/>
            <person name="Galushko A."/>
            <person name="Hatzenpichler R."/>
            <person name="Weinmaier T."/>
            <person name="Daniel R."/>
            <person name="Schleper C."/>
            <person name="Spieck E."/>
            <person name="Streit W."/>
            <person name="Wagner M."/>
        </authorList>
    </citation>
    <scope>NUCLEOTIDE SEQUENCE [LARGE SCALE GENOMIC DNA]</scope>
    <source>
        <strain evidence="13">Ga9.2</strain>
    </source>
</reference>
<dbReference type="SFLD" id="SFLDG01388">
    <property type="entry name" value="7_8-didemethyl-8-hydroxy-5-dea"/>
    <property type="match status" value="1"/>
</dbReference>
<dbReference type="EC" id="4.3.1.32" evidence="3"/>
<dbReference type="SFLD" id="SFLDF00294">
    <property type="entry name" value="7_8-didemethyl-8-hydroxy-5-dea"/>
    <property type="match status" value="1"/>
</dbReference>
<sequence>MLTNPAIAEMLNRAVESGVTKPQAHQLMTECDTDMLVAMAGRIRDRTKPGAVTYSRKVFINLVNLCRDTCTYCTYKKAPSDPLLSMMGPQQVLAVAEAGKKFRCTEALFVTGERPEQKYRQASAWLRSLGHSSTIEYIREMSELVLEKTGLLPHTNAGSMTKKEMSMLKDTNVSLGVMLETSSERLMGKGMPHENAPSKNPKVRIKTLESAGELRIPMTTGLLVGIGETQEELVDSLFVIRQLHEKYGHIQEVIMQNFAPKPETGMAQFPPAPSEYFIRAVAIARIVMPGMNVQVPPNLNPDIFGRYIDAGINDWGGISPVTIDHVNPEFPWPSIESVQKVTEGKGHRLRARLPVYPEFLKGGFITSGRLLQQISLIADSSGLVREDYYVNA</sequence>
<dbReference type="AlphaFoldDB" id="K0IMT3"/>
<keyword evidence="12" id="KW-0808">Transferase</keyword>
<dbReference type="PANTHER" id="PTHR43076">
    <property type="entry name" value="FO SYNTHASE (COFH)"/>
    <property type="match status" value="1"/>
</dbReference>
<dbReference type="InterPro" id="IPR058240">
    <property type="entry name" value="rSAM_sf"/>
</dbReference>